<proteinExistence type="predicted"/>
<dbReference type="Proteomes" id="UP001064048">
    <property type="component" value="Chromosome 23"/>
</dbReference>
<accession>A0ACC0KRZ0</accession>
<sequence>MLVLSNIFRASHPQKMTQDLSSLSTDTIRSENPKIVSHNSLRVKQRTKTQDNIANDMDVKTVRREKCLSISVDAIPHNNSNSKVICSAKGLLETNLDDLFNDEWVGKSLGSSEPTLSYEECRSERKRGSLVSEDDSEEDSTTDSDGLDEVVREQRKCMGARRFGHMLRRVISRNGEFLQISVCRPATSRAPRC</sequence>
<organism evidence="1 2">
    <name type="scientific">Choristoneura fumiferana</name>
    <name type="common">Spruce budworm moth</name>
    <name type="synonym">Archips fumiferana</name>
    <dbReference type="NCBI Taxonomy" id="7141"/>
    <lineage>
        <taxon>Eukaryota</taxon>
        <taxon>Metazoa</taxon>
        <taxon>Ecdysozoa</taxon>
        <taxon>Arthropoda</taxon>
        <taxon>Hexapoda</taxon>
        <taxon>Insecta</taxon>
        <taxon>Pterygota</taxon>
        <taxon>Neoptera</taxon>
        <taxon>Endopterygota</taxon>
        <taxon>Lepidoptera</taxon>
        <taxon>Glossata</taxon>
        <taxon>Ditrysia</taxon>
        <taxon>Tortricoidea</taxon>
        <taxon>Tortricidae</taxon>
        <taxon>Tortricinae</taxon>
        <taxon>Choristoneura</taxon>
    </lineage>
</organism>
<gene>
    <name evidence="1" type="ORF">MSG28_013044</name>
</gene>
<protein>
    <submittedName>
        <fullName evidence="1">Uncharacterized protein</fullName>
    </submittedName>
</protein>
<name>A0ACC0KRZ0_CHOFU</name>
<keyword evidence="2" id="KW-1185">Reference proteome</keyword>
<reference evidence="1 2" key="1">
    <citation type="journal article" date="2022" name="Genome Biol. Evol.">
        <title>The Spruce Budworm Genome: Reconstructing the Evolutionary History of Antifreeze Proteins.</title>
        <authorList>
            <person name="Beliveau C."/>
            <person name="Gagne P."/>
            <person name="Picq S."/>
            <person name="Vernygora O."/>
            <person name="Keeling C.I."/>
            <person name="Pinkney K."/>
            <person name="Doucet D."/>
            <person name="Wen F."/>
            <person name="Johnston J.S."/>
            <person name="Maaroufi H."/>
            <person name="Boyle B."/>
            <person name="Laroche J."/>
            <person name="Dewar K."/>
            <person name="Juretic N."/>
            <person name="Blackburn G."/>
            <person name="Nisole A."/>
            <person name="Brunet B."/>
            <person name="Brandao M."/>
            <person name="Lumley L."/>
            <person name="Duan J."/>
            <person name="Quan G."/>
            <person name="Lucarotti C.J."/>
            <person name="Roe A.D."/>
            <person name="Sperling F.A.H."/>
            <person name="Levesque R.C."/>
            <person name="Cusson M."/>
        </authorList>
    </citation>
    <scope>NUCLEOTIDE SEQUENCE [LARGE SCALE GENOMIC DNA]</scope>
    <source>
        <strain evidence="1">Glfc:IPQL:Cfum</strain>
    </source>
</reference>
<evidence type="ECO:0000313" key="2">
    <source>
        <dbReference type="Proteomes" id="UP001064048"/>
    </source>
</evidence>
<comment type="caution">
    <text evidence="1">The sequence shown here is derived from an EMBL/GenBank/DDBJ whole genome shotgun (WGS) entry which is preliminary data.</text>
</comment>
<dbReference type="EMBL" id="CM046123">
    <property type="protein sequence ID" value="KAI8439198.1"/>
    <property type="molecule type" value="Genomic_DNA"/>
</dbReference>
<evidence type="ECO:0000313" key="1">
    <source>
        <dbReference type="EMBL" id="KAI8439198.1"/>
    </source>
</evidence>